<sequence>MLLRQILNVLKQSVIAKKPPPSDDWNGFWDVYDQEAEEFDKSFVEKYASDLDNGLIFAGLFSAVSATFVGTMLPNLSPAPSDTTNALLMMIYYQLNNTAFPGQVLSLPSWDGPLWVTIWTQTLLYAGLSASLLAALGAVLGKQW</sequence>
<dbReference type="EMBL" id="KN835411">
    <property type="protein sequence ID" value="KIK38101.1"/>
    <property type="molecule type" value="Genomic_DNA"/>
</dbReference>
<dbReference type="Proteomes" id="UP000054485">
    <property type="component" value="Unassembled WGS sequence"/>
</dbReference>
<reference evidence="3 4" key="1">
    <citation type="submission" date="2014-04" db="EMBL/GenBank/DDBJ databases">
        <authorList>
            <consortium name="DOE Joint Genome Institute"/>
            <person name="Kuo A."/>
            <person name="Ruytinx J."/>
            <person name="Rineau F."/>
            <person name="Colpaert J."/>
            <person name="Kohler A."/>
            <person name="Nagy L.G."/>
            <person name="Floudas D."/>
            <person name="Copeland A."/>
            <person name="Barry K.W."/>
            <person name="Cichocki N."/>
            <person name="Veneault-Fourrey C."/>
            <person name="LaButti K."/>
            <person name="Lindquist E.A."/>
            <person name="Lipzen A."/>
            <person name="Lundell T."/>
            <person name="Morin E."/>
            <person name="Murat C."/>
            <person name="Sun H."/>
            <person name="Tunlid A."/>
            <person name="Henrissat B."/>
            <person name="Grigoriev I.V."/>
            <person name="Hibbett D.S."/>
            <person name="Martin F."/>
            <person name="Nordberg H.P."/>
            <person name="Cantor M.N."/>
            <person name="Hua S.X."/>
        </authorList>
    </citation>
    <scope>NUCLEOTIDE SEQUENCE [LARGE SCALE GENOMIC DNA]</scope>
    <source>
        <strain evidence="3 4">UH-Slu-Lm8-n1</strain>
    </source>
</reference>
<keyword evidence="1" id="KW-0812">Transmembrane</keyword>
<dbReference type="InterPro" id="IPR045338">
    <property type="entry name" value="DUF6535"/>
</dbReference>
<gene>
    <name evidence="3" type="ORF">CY34DRAFT_91571</name>
</gene>
<dbReference type="InParanoid" id="A0A0D0A8Q8"/>
<protein>
    <submittedName>
        <fullName evidence="3">Unplaced genomic scaffold CY34scaffold_280, whole genome shotgun sequence</fullName>
    </submittedName>
</protein>
<name>A0A0D0A8Q8_9AGAM</name>
<dbReference type="OrthoDB" id="2648403at2759"/>
<organism evidence="3 4">
    <name type="scientific">Suillus luteus UH-Slu-Lm8-n1</name>
    <dbReference type="NCBI Taxonomy" id="930992"/>
    <lineage>
        <taxon>Eukaryota</taxon>
        <taxon>Fungi</taxon>
        <taxon>Dikarya</taxon>
        <taxon>Basidiomycota</taxon>
        <taxon>Agaricomycotina</taxon>
        <taxon>Agaricomycetes</taxon>
        <taxon>Agaricomycetidae</taxon>
        <taxon>Boletales</taxon>
        <taxon>Suillineae</taxon>
        <taxon>Suillaceae</taxon>
        <taxon>Suillus</taxon>
    </lineage>
</organism>
<dbReference type="Pfam" id="PF20153">
    <property type="entry name" value="DUF6535"/>
    <property type="match status" value="1"/>
</dbReference>
<feature type="domain" description="DUF6535" evidence="2">
    <location>
        <begin position="29"/>
        <end position="144"/>
    </location>
</feature>
<keyword evidence="4" id="KW-1185">Reference proteome</keyword>
<proteinExistence type="predicted"/>
<feature type="non-terminal residue" evidence="3">
    <location>
        <position position="144"/>
    </location>
</feature>
<evidence type="ECO:0000256" key="1">
    <source>
        <dbReference type="SAM" id="Phobius"/>
    </source>
</evidence>
<keyword evidence="1" id="KW-1133">Transmembrane helix</keyword>
<keyword evidence="1" id="KW-0472">Membrane</keyword>
<evidence type="ECO:0000313" key="3">
    <source>
        <dbReference type="EMBL" id="KIK38101.1"/>
    </source>
</evidence>
<feature type="transmembrane region" description="Helical" evidence="1">
    <location>
        <begin position="118"/>
        <end position="140"/>
    </location>
</feature>
<reference evidence="4" key="2">
    <citation type="submission" date="2015-01" db="EMBL/GenBank/DDBJ databases">
        <title>Evolutionary Origins and Diversification of the Mycorrhizal Mutualists.</title>
        <authorList>
            <consortium name="DOE Joint Genome Institute"/>
            <consortium name="Mycorrhizal Genomics Consortium"/>
            <person name="Kohler A."/>
            <person name="Kuo A."/>
            <person name="Nagy L.G."/>
            <person name="Floudas D."/>
            <person name="Copeland A."/>
            <person name="Barry K.W."/>
            <person name="Cichocki N."/>
            <person name="Veneault-Fourrey C."/>
            <person name="LaButti K."/>
            <person name="Lindquist E.A."/>
            <person name="Lipzen A."/>
            <person name="Lundell T."/>
            <person name="Morin E."/>
            <person name="Murat C."/>
            <person name="Riley R."/>
            <person name="Ohm R."/>
            <person name="Sun H."/>
            <person name="Tunlid A."/>
            <person name="Henrissat B."/>
            <person name="Grigoriev I.V."/>
            <person name="Hibbett D.S."/>
            <person name="Martin F."/>
        </authorList>
    </citation>
    <scope>NUCLEOTIDE SEQUENCE [LARGE SCALE GENOMIC DNA]</scope>
    <source>
        <strain evidence="4">UH-Slu-Lm8-n1</strain>
    </source>
</reference>
<dbReference type="HOGENOM" id="CLU_018688_3_0_1"/>
<feature type="transmembrane region" description="Helical" evidence="1">
    <location>
        <begin position="55"/>
        <end position="73"/>
    </location>
</feature>
<evidence type="ECO:0000313" key="4">
    <source>
        <dbReference type="Proteomes" id="UP000054485"/>
    </source>
</evidence>
<dbReference type="AlphaFoldDB" id="A0A0D0A8Q8"/>
<accession>A0A0D0A8Q8</accession>
<evidence type="ECO:0000259" key="2">
    <source>
        <dbReference type="Pfam" id="PF20153"/>
    </source>
</evidence>